<dbReference type="EMBL" id="VSSQ01000287">
    <property type="protein sequence ID" value="MPL89786.1"/>
    <property type="molecule type" value="Genomic_DNA"/>
</dbReference>
<protein>
    <submittedName>
        <fullName evidence="2">Uncharacterized protein</fullName>
    </submittedName>
</protein>
<gene>
    <name evidence="2" type="ORF">SDC9_35828</name>
</gene>
<accession>A0A644VEM2</accession>
<sequence>MVVGVVIACLPFPARSGGRILPGAVVAQHRFGRRLLRPFGDEGVVGFGARQPGLAPGRAQGVGLGRIGQSSAGIDRDGVDVLRRRGGTAPHRHVARHRLGVALQHVAIARPARDRHIEGVAALEQRRRMGKVEVVALPLLGGAGVKLGHGAGQGHAFGHQRIEVRSAHRLHEGRRRRPPAEDAERGREMRAEPHRAERHHRHAVHLDPHADAGTAAVFPVTIGIVEEIPEGIEEGTLGLGGLDIAAIAHRGEEGAGNIDAIHAGASARTGGVDLGGDVGHRLAPLVEAAEDRHRKAGVPGPGRARGVGGIGELRPGHEHALAEGHHRGGGIGHRHVAVGIDEAVFRELPVHRLEQAVVGGQVGHQPAADIDHRHPQQALEIGVHRPVVQHRRGAVQDQLDPVALLLDRQVDLQQRRFRPGRVHEAGLAIDAVIERGDARARRLAGLLQDPAQPADEEIRADLGQIVVQAPLGDARGGKARLDVEHHGARIAGRGRQKTQKILLQREVLADLDRRAHQPLVVARLRPIHHAAGLRSAAFAGVDRRADEADQFAAGEDRDAQAHVGIVHAAIEGVVVEEGVAFLQAHGRVMGQMLDEVFHRQLAQHRVVIDAGGADRQIALCGIDAEGHVAPPHRGRRAQLHRGFLALERDHVQLVGEDLVFQIVQPLHRPCLAGGGRFRAQPLHDLGVAAVADGHRCVHSVLPWTGDPVTGPPPCCAVSALRGDDAVAQAVHAVDPARLDHIGRVGRLDDRGTGDLGAGAQRGPVVDRGVDHALGRVEAGRSDRTGFGVMRALVAAVQPARLLADGGGDEDRLDCDPARGEGRLRRIDRGILRLEPVAQGAEVIRPGKAQRRRGHPRQVVLRAIAHVEFKREGDAVGVEALELEIAGGAVGQIGDHRVQRRRIGQIGLVHEIEQPQAARLLPDLADLHRRGAEGARDRGHRRHDDRGGTDMAREAAGMARARAAAGIDREPARVVALERDLVEHLLPHAGVDQAADAPGGLEHRDPQRLGDAAADRLMRGIGIKQHGAAEVIVRVHVAKHQIGVGHRRFLPALIVARRARHRARRLRPDLELTAHGLIDPGDRAAARADRAHLDRRDIGAPAVDDRNEVLCPQHAPGEHADIEGGAPHVGEDDVLHAFLRADQRGAIHPRHRPRVVGQHGPGARHLLRTAGVVHEDQRPAIVRPAQVVGQIAQFLHHHAVDVGVDQRRHRAGVFARLGRDLGGQRDRHRAEEFLGIFLLDDAADLALMRGVHERPQQADDDALHAAVDQRLQLLAQLVGVEGADHPAVAVKPLGQAHHHVGGDQRLGLADHRHVADLVEGHAVGPAARAADEDRVLEARGGDQPEARPLALDQRVGADRGGIAQRLDLAEEAVRRQTGALAELAQAADQADRQVVMGGGRFGGDQRAIFGDGAQIGKGAADVDANIVSHGFLPDRSGASGALRYGCDGRAGQLRFGVMGKARAAADDQRQAGSGRGGARALQGGAEAGCVRPVRCDGQRPRARHRSGLRRVRNRGEGQVRLRRAGHLGQGRPHALQDVEMLGQTFQRAIEARQAAVCGLLAARRRFAQHDDVGAQPRQRLELLDQPRLDLAQRRVQIAAKGPGAGDRAGDLGQHREFQPPRRGRGPGHRIAMRGGRQGDAGGGGKADPDRIRPEEPRRRHRGAGQRLRIGEIGERPCLEPCAEGGGRGHQDRRTPVQPAAQGLDGTKAAHAAPPCFAFSASMSSSMSWVSGWPGGRYSFSSTVAQDGQ</sequence>
<organism evidence="2">
    <name type="scientific">bioreactor metagenome</name>
    <dbReference type="NCBI Taxonomy" id="1076179"/>
    <lineage>
        <taxon>unclassified sequences</taxon>
        <taxon>metagenomes</taxon>
        <taxon>ecological metagenomes</taxon>
    </lineage>
</organism>
<feature type="compositionally biased region" description="Gly residues" evidence="1">
    <location>
        <begin position="1634"/>
        <end position="1644"/>
    </location>
</feature>
<comment type="caution">
    <text evidence="2">The sequence shown here is derived from an EMBL/GenBank/DDBJ whole genome shotgun (WGS) entry which is preliminary data.</text>
</comment>
<feature type="compositionally biased region" description="Basic and acidic residues" evidence="1">
    <location>
        <begin position="1645"/>
        <end position="1656"/>
    </location>
</feature>
<feature type="region of interest" description="Disordered" evidence="1">
    <location>
        <begin position="1599"/>
        <end position="1667"/>
    </location>
</feature>
<feature type="compositionally biased region" description="Basic and acidic residues" evidence="1">
    <location>
        <begin position="1606"/>
        <end position="1618"/>
    </location>
</feature>
<evidence type="ECO:0000313" key="2">
    <source>
        <dbReference type="EMBL" id="MPL89786.1"/>
    </source>
</evidence>
<feature type="region of interest" description="Disordered" evidence="1">
    <location>
        <begin position="165"/>
        <end position="198"/>
    </location>
</feature>
<feature type="compositionally biased region" description="Basic and acidic residues" evidence="1">
    <location>
        <begin position="178"/>
        <end position="195"/>
    </location>
</feature>
<feature type="compositionally biased region" description="Basic residues" evidence="1">
    <location>
        <begin position="1620"/>
        <end position="1630"/>
    </location>
</feature>
<proteinExistence type="predicted"/>
<evidence type="ECO:0000256" key="1">
    <source>
        <dbReference type="SAM" id="MobiDB-lite"/>
    </source>
</evidence>
<name>A0A644VEM2_9ZZZZ</name>
<feature type="region of interest" description="Disordered" evidence="1">
    <location>
        <begin position="1679"/>
        <end position="1706"/>
    </location>
</feature>
<reference evidence="2" key="1">
    <citation type="submission" date="2019-08" db="EMBL/GenBank/DDBJ databases">
        <authorList>
            <person name="Kucharzyk K."/>
            <person name="Murdoch R.W."/>
            <person name="Higgins S."/>
            <person name="Loffler F."/>
        </authorList>
    </citation>
    <scope>NUCLEOTIDE SEQUENCE</scope>
</reference>